<protein>
    <submittedName>
        <fullName evidence="1">Uncharacterized protein</fullName>
    </submittedName>
</protein>
<evidence type="ECO:0000313" key="2">
    <source>
        <dbReference type="Proteomes" id="UP000324222"/>
    </source>
</evidence>
<dbReference type="EMBL" id="VSRR010017077">
    <property type="protein sequence ID" value="MPC60004.1"/>
    <property type="molecule type" value="Genomic_DNA"/>
</dbReference>
<comment type="caution">
    <text evidence="1">The sequence shown here is derived from an EMBL/GenBank/DDBJ whole genome shotgun (WGS) entry which is preliminary data.</text>
</comment>
<dbReference type="Proteomes" id="UP000324222">
    <property type="component" value="Unassembled WGS sequence"/>
</dbReference>
<accession>A0A5B7GTV9</accession>
<organism evidence="1 2">
    <name type="scientific">Portunus trituberculatus</name>
    <name type="common">Swimming crab</name>
    <name type="synonym">Neptunus trituberculatus</name>
    <dbReference type="NCBI Taxonomy" id="210409"/>
    <lineage>
        <taxon>Eukaryota</taxon>
        <taxon>Metazoa</taxon>
        <taxon>Ecdysozoa</taxon>
        <taxon>Arthropoda</taxon>
        <taxon>Crustacea</taxon>
        <taxon>Multicrustacea</taxon>
        <taxon>Malacostraca</taxon>
        <taxon>Eumalacostraca</taxon>
        <taxon>Eucarida</taxon>
        <taxon>Decapoda</taxon>
        <taxon>Pleocyemata</taxon>
        <taxon>Brachyura</taxon>
        <taxon>Eubrachyura</taxon>
        <taxon>Portunoidea</taxon>
        <taxon>Portunidae</taxon>
        <taxon>Portuninae</taxon>
        <taxon>Portunus</taxon>
    </lineage>
</organism>
<reference evidence="1 2" key="1">
    <citation type="submission" date="2019-05" db="EMBL/GenBank/DDBJ databases">
        <title>Another draft genome of Portunus trituberculatus and its Hox gene families provides insights of decapod evolution.</title>
        <authorList>
            <person name="Jeong J.-H."/>
            <person name="Song I."/>
            <person name="Kim S."/>
            <person name="Choi T."/>
            <person name="Kim D."/>
            <person name="Ryu S."/>
            <person name="Kim W."/>
        </authorList>
    </citation>
    <scope>NUCLEOTIDE SEQUENCE [LARGE SCALE GENOMIC DNA]</scope>
    <source>
        <tissue evidence="1">Muscle</tissue>
    </source>
</reference>
<gene>
    <name evidence="1" type="ORF">E2C01_054039</name>
</gene>
<name>A0A5B7GTV9_PORTR</name>
<evidence type="ECO:0000313" key="1">
    <source>
        <dbReference type="EMBL" id="MPC60004.1"/>
    </source>
</evidence>
<proteinExistence type="predicted"/>
<sequence length="83" mass="9533">MDNGGQWSKEVLQLNTMAQWVEESTRYTGEEEPSLLELVFTKKPELPPSIQYLSAMGRSDHVTLELEIQEEDGISYRDEKKGD</sequence>
<keyword evidence="2" id="KW-1185">Reference proteome</keyword>
<dbReference type="AlphaFoldDB" id="A0A5B7GTV9"/>